<name>A0ABW9YMX8_9GAMM</name>
<dbReference type="EMBL" id="RSEJ01000021">
    <property type="protein sequence ID" value="NBI54558.1"/>
    <property type="molecule type" value="Genomic_DNA"/>
</dbReference>
<proteinExistence type="predicted"/>
<organism evidence="3 4">
    <name type="scientific">Photobacterium alginatilyticum</name>
    <dbReference type="NCBI Taxonomy" id="1775171"/>
    <lineage>
        <taxon>Bacteria</taxon>
        <taxon>Pseudomonadati</taxon>
        <taxon>Pseudomonadota</taxon>
        <taxon>Gammaproteobacteria</taxon>
        <taxon>Vibrionales</taxon>
        <taxon>Vibrionaceae</taxon>
        <taxon>Photobacterium</taxon>
    </lineage>
</organism>
<reference evidence="3 4" key="1">
    <citation type="journal article" date="2017" name="Int. J. Syst. Evol. Microbiol.">
        <title>Photobacterium alginatilyticum sp. nov., a marine bacterium isolated from bottom seawater.</title>
        <authorList>
            <person name="Wang X."/>
            <person name="Wang Y."/>
            <person name="Yang X."/>
            <person name="Sun H."/>
            <person name="Li B."/>
            <person name="Zhang X.H."/>
        </authorList>
    </citation>
    <scope>NUCLEOTIDE SEQUENCE [LARGE SCALE GENOMIC DNA]</scope>
    <source>
        <strain evidence="3 4">P03D4</strain>
    </source>
</reference>
<dbReference type="InterPro" id="IPR024467">
    <property type="entry name" value="Xre/MbcA/ParS-like_toxin-bd"/>
</dbReference>
<feature type="domain" description="Antitoxin Xre-like helix-turn-helix" evidence="2">
    <location>
        <begin position="10"/>
        <end position="70"/>
    </location>
</feature>
<evidence type="ECO:0000259" key="1">
    <source>
        <dbReference type="Pfam" id="PF09722"/>
    </source>
</evidence>
<evidence type="ECO:0000313" key="3">
    <source>
        <dbReference type="EMBL" id="NBI54558.1"/>
    </source>
</evidence>
<evidence type="ECO:0000313" key="4">
    <source>
        <dbReference type="Proteomes" id="UP000738517"/>
    </source>
</evidence>
<accession>A0ABW9YMX8</accession>
<sequence>MKTEKTTINRVATSSTGFKAADNILHNWGCTASQTQDILKIPNSTYFKYRADPQSASLTDDQLERISYILSMHSALRVVFDNQDNVRDFMSMKNHNPYFEGRTPLEVISSGRFGDLYEVFTRIDALRSGQWE</sequence>
<dbReference type="Proteomes" id="UP000738517">
    <property type="component" value="Unassembled WGS sequence"/>
</dbReference>
<dbReference type="RefSeq" id="WP_160654627.1">
    <property type="nucleotide sequence ID" value="NZ_RSEJ01000021.1"/>
</dbReference>
<gene>
    <name evidence="3" type="ORF">EIZ48_18730</name>
</gene>
<dbReference type="Pfam" id="PF09722">
    <property type="entry name" value="Xre_MbcA_ParS_C"/>
    <property type="match status" value="1"/>
</dbReference>
<evidence type="ECO:0000259" key="2">
    <source>
        <dbReference type="Pfam" id="PF20432"/>
    </source>
</evidence>
<protein>
    <submittedName>
        <fullName evidence="3">DUF2384 domain-containing protein</fullName>
    </submittedName>
</protein>
<dbReference type="InterPro" id="IPR046847">
    <property type="entry name" value="Xre-like_HTH"/>
</dbReference>
<feature type="domain" description="Antitoxin Xre/MbcA/ParS-like toxin-binding" evidence="1">
    <location>
        <begin position="75"/>
        <end position="129"/>
    </location>
</feature>
<dbReference type="Pfam" id="PF20432">
    <property type="entry name" value="Xre-like-HTH"/>
    <property type="match status" value="1"/>
</dbReference>
<keyword evidence="4" id="KW-1185">Reference proteome</keyword>
<comment type="caution">
    <text evidence="3">The sequence shown here is derived from an EMBL/GenBank/DDBJ whole genome shotgun (WGS) entry which is preliminary data.</text>
</comment>